<sequence>MCLTASTRKSWRLPHPRPRRDRRNSNTCIDVS</sequence>
<reference evidence="2" key="1">
    <citation type="journal article" date="2021" name="Proc. Natl. Acad. Sci. U.S.A.">
        <title>A Catalog of Tens of Thousands of Viruses from Human Metagenomes Reveals Hidden Associations with Chronic Diseases.</title>
        <authorList>
            <person name="Tisza M.J."/>
            <person name="Buck C.B."/>
        </authorList>
    </citation>
    <scope>NUCLEOTIDE SEQUENCE</scope>
    <source>
        <strain evidence="2">CtJYR5</strain>
    </source>
</reference>
<feature type="compositionally biased region" description="Basic residues" evidence="1">
    <location>
        <begin position="9"/>
        <end position="22"/>
    </location>
</feature>
<evidence type="ECO:0000313" key="2">
    <source>
        <dbReference type="EMBL" id="DAD87813.1"/>
    </source>
</evidence>
<evidence type="ECO:0000256" key="1">
    <source>
        <dbReference type="SAM" id="MobiDB-lite"/>
    </source>
</evidence>
<feature type="region of interest" description="Disordered" evidence="1">
    <location>
        <begin position="1"/>
        <end position="32"/>
    </location>
</feature>
<dbReference type="EMBL" id="BK015028">
    <property type="protein sequence ID" value="DAD87813.1"/>
    <property type="molecule type" value="Genomic_DNA"/>
</dbReference>
<proteinExistence type="predicted"/>
<accession>A0A8S5MZI2</accession>
<protein>
    <submittedName>
        <fullName evidence="2">Uncharacterized protein</fullName>
    </submittedName>
</protein>
<name>A0A8S5MZI2_9CAUD</name>
<organism evidence="2">
    <name type="scientific">Podoviridae sp. ctJYR5</name>
    <dbReference type="NCBI Taxonomy" id="2826551"/>
    <lineage>
        <taxon>Viruses</taxon>
        <taxon>Duplodnaviria</taxon>
        <taxon>Heunggongvirae</taxon>
        <taxon>Uroviricota</taxon>
        <taxon>Caudoviricetes</taxon>
    </lineage>
</organism>